<dbReference type="GO" id="GO:0000977">
    <property type="term" value="F:RNA polymerase II transcription regulatory region sequence-specific DNA binding"/>
    <property type="evidence" value="ECO:0007669"/>
    <property type="project" value="TreeGrafter"/>
</dbReference>
<keyword evidence="3" id="KW-0238">DNA-binding</keyword>
<evidence type="ECO:0000256" key="5">
    <source>
        <dbReference type="SAM" id="MobiDB-lite"/>
    </source>
</evidence>
<comment type="subcellular location">
    <subcellularLocation>
        <location evidence="1">Nucleus</location>
    </subcellularLocation>
</comment>
<organism evidence="7 8">
    <name type="scientific">Mesorhabditis spiculigera</name>
    <dbReference type="NCBI Taxonomy" id="96644"/>
    <lineage>
        <taxon>Eukaryota</taxon>
        <taxon>Metazoa</taxon>
        <taxon>Ecdysozoa</taxon>
        <taxon>Nematoda</taxon>
        <taxon>Chromadorea</taxon>
        <taxon>Rhabditida</taxon>
        <taxon>Rhabditina</taxon>
        <taxon>Rhabditomorpha</taxon>
        <taxon>Rhabditoidea</taxon>
        <taxon>Rhabditidae</taxon>
        <taxon>Mesorhabditinae</taxon>
        <taxon>Mesorhabditis</taxon>
    </lineage>
</organism>
<keyword evidence="2" id="KW-0524">Neurogenesis</keyword>
<dbReference type="GO" id="GO:0046983">
    <property type="term" value="F:protein dimerization activity"/>
    <property type="evidence" value="ECO:0007669"/>
    <property type="project" value="InterPro"/>
</dbReference>
<protein>
    <recommendedName>
        <fullName evidence="6">BHLH domain-containing protein</fullName>
    </recommendedName>
</protein>
<dbReference type="GO" id="GO:0007399">
    <property type="term" value="P:nervous system development"/>
    <property type="evidence" value="ECO:0007669"/>
    <property type="project" value="UniProtKB-KW"/>
</dbReference>
<evidence type="ECO:0000313" key="7">
    <source>
        <dbReference type="EMBL" id="CAJ0585494.1"/>
    </source>
</evidence>
<evidence type="ECO:0000259" key="6">
    <source>
        <dbReference type="PROSITE" id="PS50888"/>
    </source>
</evidence>
<dbReference type="FunFam" id="4.10.280.10:FF:000029">
    <property type="entry name" value="Achaete-scute family bHLH transcription factor 1"/>
    <property type="match status" value="1"/>
</dbReference>
<dbReference type="PANTHER" id="PTHR23349:SF111">
    <property type="entry name" value="BHLH DOMAIN-CONTAINING PROTEIN"/>
    <property type="match status" value="1"/>
</dbReference>
<dbReference type="Pfam" id="PF00010">
    <property type="entry name" value="HLH"/>
    <property type="match status" value="1"/>
</dbReference>
<evidence type="ECO:0000256" key="2">
    <source>
        <dbReference type="ARBA" id="ARBA00022902"/>
    </source>
</evidence>
<dbReference type="Gene3D" id="4.10.280.10">
    <property type="entry name" value="Helix-loop-helix DNA-binding domain"/>
    <property type="match status" value="1"/>
</dbReference>
<evidence type="ECO:0000256" key="3">
    <source>
        <dbReference type="ARBA" id="ARBA00023125"/>
    </source>
</evidence>
<dbReference type="InterPro" id="IPR036638">
    <property type="entry name" value="HLH_DNA-bd_sf"/>
</dbReference>
<dbReference type="PROSITE" id="PS50888">
    <property type="entry name" value="BHLH"/>
    <property type="match status" value="1"/>
</dbReference>
<dbReference type="AlphaFoldDB" id="A0AA36DFZ7"/>
<dbReference type="CDD" id="cd11418">
    <property type="entry name" value="bHLH_TS_ASCL"/>
    <property type="match status" value="1"/>
</dbReference>
<keyword evidence="4" id="KW-0539">Nucleus</keyword>
<evidence type="ECO:0000256" key="4">
    <source>
        <dbReference type="ARBA" id="ARBA00023242"/>
    </source>
</evidence>
<comment type="caution">
    <text evidence="7">The sequence shown here is derived from an EMBL/GenBank/DDBJ whole genome shotgun (WGS) entry which is preliminary data.</text>
</comment>
<dbReference type="GO" id="GO:0040008">
    <property type="term" value="P:regulation of growth"/>
    <property type="evidence" value="ECO:0007669"/>
    <property type="project" value="UniProtKB-ARBA"/>
</dbReference>
<evidence type="ECO:0000256" key="1">
    <source>
        <dbReference type="ARBA" id="ARBA00004123"/>
    </source>
</evidence>
<dbReference type="EMBL" id="CATQJA010002706">
    <property type="protein sequence ID" value="CAJ0585494.1"/>
    <property type="molecule type" value="Genomic_DNA"/>
</dbReference>
<reference evidence="7" key="1">
    <citation type="submission" date="2023-06" db="EMBL/GenBank/DDBJ databases">
        <authorList>
            <person name="Delattre M."/>
        </authorList>
    </citation>
    <scope>NUCLEOTIDE SEQUENCE</scope>
    <source>
        <strain evidence="7">AF72</strain>
    </source>
</reference>
<dbReference type="InterPro" id="IPR050283">
    <property type="entry name" value="E-box_TF_Regulators"/>
</dbReference>
<dbReference type="Proteomes" id="UP001177023">
    <property type="component" value="Unassembled WGS sequence"/>
</dbReference>
<feature type="non-terminal residue" evidence="7">
    <location>
        <position position="111"/>
    </location>
</feature>
<dbReference type="GO" id="GO:0000981">
    <property type="term" value="F:DNA-binding transcription factor activity, RNA polymerase II-specific"/>
    <property type="evidence" value="ECO:0007669"/>
    <property type="project" value="TreeGrafter"/>
</dbReference>
<dbReference type="SUPFAM" id="SSF47459">
    <property type="entry name" value="HLH, helix-loop-helix DNA-binding domain"/>
    <property type="match status" value="1"/>
</dbReference>
<gene>
    <name evidence="7" type="ORF">MSPICULIGERA_LOCUS23514</name>
</gene>
<feature type="region of interest" description="Disordered" evidence="5">
    <location>
        <begin position="69"/>
        <end position="99"/>
    </location>
</feature>
<feature type="region of interest" description="Disordered" evidence="5">
    <location>
        <begin position="1"/>
        <end position="43"/>
    </location>
</feature>
<feature type="domain" description="BHLH" evidence="6">
    <location>
        <begin position="5"/>
        <end position="59"/>
    </location>
</feature>
<evidence type="ECO:0000313" key="8">
    <source>
        <dbReference type="Proteomes" id="UP001177023"/>
    </source>
</evidence>
<dbReference type="PANTHER" id="PTHR23349">
    <property type="entry name" value="BASIC HELIX-LOOP-HELIX TRANSCRIPTION FACTOR, TWIST"/>
    <property type="match status" value="1"/>
</dbReference>
<name>A0AA36DFZ7_9BILA</name>
<dbReference type="SMART" id="SM00353">
    <property type="entry name" value="HLH"/>
    <property type="match status" value="1"/>
</dbReference>
<proteinExistence type="predicted"/>
<dbReference type="GO" id="GO:0005634">
    <property type="term" value="C:nucleus"/>
    <property type="evidence" value="ECO:0007669"/>
    <property type="project" value="UniProtKB-SubCell"/>
</dbReference>
<keyword evidence="8" id="KW-1185">Reference proteome</keyword>
<accession>A0AA36DFZ7</accession>
<dbReference type="InterPro" id="IPR011598">
    <property type="entry name" value="bHLH_dom"/>
</dbReference>
<sequence length="111" mass="12703">MKTAPQKQRRNERERNRVNQVNNGFNQLRDRVPTLAPTQNKKMSKVETLREAVKYIQYLQCLLHNEASGSTSFDTNSSSSPLLYNAQSSPASSSYFSDNSFDEQKFYTGQT</sequence>